<reference evidence="7 8" key="1">
    <citation type="journal article" date="2022" name="Gigascience">
        <title>A chromosome-level genome assembly and annotation of the desert horned lizard, Phrynosoma platyrhinos, provides insight into chromosomal rearrangements among reptiles.</title>
        <authorList>
            <person name="Koochekian N."/>
            <person name="Ascanio A."/>
            <person name="Farleigh K."/>
            <person name="Card D.C."/>
            <person name="Schield D.R."/>
            <person name="Castoe T.A."/>
            <person name="Jezkova T."/>
        </authorList>
    </citation>
    <scope>NUCLEOTIDE SEQUENCE [LARGE SCALE GENOMIC DNA]</scope>
    <source>
        <strain evidence="7">NK-2021</strain>
    </source>
</reference>
<name>A0ABQ7TCU8_PHRPL</name>
<evidence type="ECO:0000256" key="4">
    <source>
        <dbReference type="ARBA" id="ARBA00023212"/>
    </source>
</evidence>
<evidence type="ECO:0000313" key="8">
    <source>
        <dbReference type="Proteomes" id="UP000826234"/>
    </source>
</evidence>
<feature type="coiled-coil region" evidence="5">
    <location>
        <begin position="1494"/>
        <end position="1525"/>
    </location>
</feature>
<feature type="coiled-coil region" evidence="5">
    <location>
        <begin position="812"/>
        <end position="871"/>
    </location>
</feature>
<evidence type="ECO:0008006" key="9">
    <source>
        <dbReference type="Google" id="ProtNLM"/>
    </source>
</evidence>
<feature type="compositionally biased region" description="Basic residues" evidence="6">
    <location>
        <begin position="21"/>
        <end position="32"/>
    </location>
</feature>
<gene>
    <name evidence="7" type="ORF">JD844_003198</name>
</gene>
<keyword evidence="2" id="KW-0963">Cytoplasm</keyword>
<feature type="coiled-coil region" evidence="5">
    <location>
        <begin position="250"/>
        <end position="394"/>
    </location>
</feature>
<dbReference type="EMBL" id="JAIPUX010000521">
    <property type="protein sequence ID" value="KAH0627468.1"/>
    <property type="molecule type" value="Genomic_DNA"/>
</dbReference>
<keyword evidence="3 5" id="KW-0175">Coiled coil</keyword>
<dbReference type="PANTHER" id="PTHR44981:SF1">
    <property type="entry name" value="A-KINASE ANCHOR PROTEIN 9"/>
    <property type="match status" value="1"/>
</dbReference>
<proteinExistence type="predicted"/>
<keyword evidence="8" id="KW-1185">Reference proteome</keyword>
<comment type="caution">
    <text evidence="7">The sequence shown here is derived from an EMBL/GenBank/DDBJ whole genome shotgun (WGS) entry which is preliminary data.</text>
</comment>
<evidence type="ECO:0000256" key="1">
    <source>
        <dbReference type="ARBA" id="ARBA00004300"/>
    </source>
</evidence>
<evidence type="ECO:0000256" key="3">
    <source>
        <dbReference type="ARBA" id="ARBA00023054"/>
    </source>
</evidence>
<dbReference type="PANTHER" id="PTHR44981">
    <property type="entry name" value="PERICENTRIN-LIKE PROTEIN, ISOFORM F"/>
    <property type="match status" value="1"/>
</dbReference>
<evidence type="ECO:0000313" key="7">
    <source>
        <dbReference type="EMBL" id="KAH0627468.1"/>
    </source>
</evidence>
<sequence>MFCYKLAQFRQRKAHSDGQHAPKKQKKKKKVSNIKDEEMVQEAMDIGHLQGEDAATYHCQRGAAATSDFTVLPTLHSGEMIKHDHTYATELESEISTTADDYSSEEEEFGFGENYSEHGIQHSLTQLEIMENELAGKQQEIEELNKELEELRAAYGTEGLQQLQEFEAAIKKRDDIITQLTANLQQARKEKDETMREFLELTEQSQKLQVQFQHVDTTQAININLCHSIYKLQASEALRNSSHSSTAADLLQAKQQILAYQQQLEEQEQLLRKYQMKNEDFEVQVSLLQKRVIDFEIEKCRAEEDTTKKKLQEKETVIEELEAKIIEEEENIFILQKKLSAAEKLLDEVKEEDFKKNQEINNMRIELTSSKQKERQCSDEIKQLMGTVEELQKRCHKNSQHEDDIVQRMELETQKRLADLRAELEEVHGQQIVQMKQELVREHTVETERLLAQQKVDLERTWNLHSGNTNEEQVHLMNIEMNELNQKLQDANYQKENLRQDLSQQLKLVSLEKASLQNQVDDLCQELSFAREQIQRAKQTINEKDSKLHEIDVLQNAVGDLRAQLTSASEIKQELELKHETEVTNYKIKLEMLEREKNAVLDRMAESQEAELERLRTKLLFSHEEELSKLRDDLQQEHRINIENLKENMAMQAKQQLDDLQNEMSKRIETMQFENDNLIRKQAELTLEISSLKDLHQSVLNSKSKEMLLQISDLQKEIEVLRQEEKEKGMLEQEVQVLQLKTELLEKQMKVREDTLQEKCSLLETQNNILEDENNALQKKLKNYTVGNMEESLIFTDGIGSKSEDFDLQKRIEELITENEKLLKQDAEHKAEIEKLKNTFSFAERNFEHNYKELQEKYASLLKLKLDLEDNTGKQEAENKARIQALVEETQYLQRDMPVVLKAENTVVHGKREKLLRSETYDIEEIVEKDTTELMEKLEVTQREKLELSLRLSDLSEQLKLKHNQICQLNEELASLKQDKEHFSARCKEMELVITHRMKENMDSHVHKEKYSNGELQKDHSTFSEPEHFISDSDKEFNRELIEKEDNSVASQSLVDYISAEKAIQQKMKSQTELQSDNFHSVSDGLDSSCMKFVQNENNLQEQLDMLKAEQRDLKLQMEAQRICLSLVYSAHVDQVRECMENEKKNALTALKKELQCHHTQELCELKKSQLELQKMDGKKPVLQGTLQGILDKIVEEYQRLLEYHVQFVKDIKKRGEKCPVCRGYDEKGNGNIQENVEVKSPSWEDMENFKSQLEKQHAQEVEHLRSYFYQQLKETEERYTVEIVHLQNKLQDANESSEHFSISVESLVNEVKKKEKHAENDLQQSADTAAELPNESGVIEFLEKQYQEKLLQEIAKVVVTMSIEFAQKNELARIANLKEDEISLMVPKRTEQEHNFSRKEYPEGLDSHRNEKRDAKYEEFKSLSREISEDCGETLSLEGQFQPDVKSAMILGLHSVDQSLQTDSSSNVKALMSKRSLVANEVSTSSIVTSSQISLYEERLEDMRQELVRQYQEHQQATEILKQSHMQQMEWQKENQDILLAELDRLKVQLAESITLDNENLVTEREQMLLEELESLKKLLIPAREKLPCKMKDIGTQTQGEIVCQNESKELISEGEDRGEKHEETNPDILPEERCALQKANNKLMKILLEVVKTTVAVEETIGRHVVGLLDRSSKCQLPFKTLAWEARTDDSIKPSIHVGYEAEKTSSSYHGSDLEGDEHSIWSEVADESFELTQYLGVDMDSKTEELVLNVSSRLQAAVEKLLETINETTTQIF</sequence>
<organism evidence="7 8">
    <name type="scientific">Phrynosoma platyrhinos</name>
    <name type="common">Desert horned lizard</name>
    <dbReference type="NCBI Taxonomy" id="52577"/>
    <lineage>
        <taxon>Eukaryota</taxon>
        <taxon>Metazoa</taxon>
        <taxon>Chordata</taxon>
        <taxon>Craniata</taxon>
        <taxon>Vertebrata</taxon>
        <taxon>Euteleostomi</taxon>
        <taxon>Lepidosauria</taxon>
        <taxon>Squamata</taxon>
        <taxon>Bifurcata</taxon>
        <taxon>Unidentata</taxon>
        <taxon>Episquamata</taxon>
        <taxon>Toxicofera</taxon>
        <taxon>Iguania</taxon>
        <taxon>Phrynosomatidae</taxon>
        <taxon>Phrynosomatinae</taxon>
        <taxon>Phrynosoma</taxon>
    </lineage>
</organism>
<evidence type="ECO:0000256" key="5">
    <source>
        <dbReference type="SAM" id="Coils"/>
    </source>
</evidence>
<comment type="subcellular location">
    <subcellularLocation>
        <location evidence="1">Cytoplasm</location>
        <location evidence="1">Cytoskeleton</location>
        <location evidence="1">Microtubule organizing center</location>
        <location evidence="1">Centrosome</location>
    </subcellularLocation>
</comment>
<dbReference type="Proteomes" id="UP000826234">
    <property type="component" value="Unassembled WGS sequence"/>
</dbReference>
<feature type="coiled-coil region" evidence="5">
    <location>
        <begin position="1090"/>
        <end position="1117"/>
    </location>
</feature>
<accession>A0ABQ7TCU8</accession>
<evidence type="ECO:0000256" key="2">
    <source>
        <dbReference type="ARBA" id="ARBA00022490"/>
    </source>
</evidence>
<keyword evidence="4" id="KW-0206">Cytoskeleton</keyword>
<evidence type="ECO:0000256" key="6">
    <source>
        <dbReference type="SAM" id="MobiDB-lite"/>
    </source>
</evidence>
<feature type="region of interest" description="Disordered" evidence="6">
    <location>
        <begin position="13"/>
        <end position="33"/>
    </location>
</feature>
<feature type="coiled-coil region" evidence="5">
    <location>
        <begin position="474"/>
        <end position="787"/>
    </location>
</feature>
<feature type="coiled-coil region" evidence="5">
    <location>
        <begin position="88"/>
        <end position="211"/>
    </location>
</feature>
<dbReference type="InterPro" id="IPR028745">
    <property type="entry name" value="AKAP9/Pericentrin"/>
</dbReference>
<feature type="coiled-coil region" evidence="5">
    <location>
        <begin position="1270"/>
        <end position="1325"/>
    </location>
</feature>
<protein>
    <recommendedName>
        <fullName evidence="9">A-kinase anchor protein 9</fullName>
    </recommendedName>
</protein>